<evidence type="ECO:0000256" key="1">
    <source>
        <dbReference type="SAM" id="Phobius"/>
    </source>
</evidence>
<dbReference type="Proteomes" id="UP000020681">
    <property type="component" value="Unassembled WGS sequence"/>
</dbReference>
<evidence type="ECO:0000313" key="2">
    <source>
        <dbReference type="EMBL" id="EUA90688.1"/>
    </source>
</evidence>
<protein>
    <submittedName>
        <fullName evidence="2">Membrane protein</fullName>
    </submittedName>
</protein>
<evidence type="ECO:0000313" key="3">
    <source>
        <dbReference type="Proteomes" id="UP000020681"/>
    </source>
</evidence>
<keyword evidence="1" id="KW-1133">Transmembrane helix</keyword>
<keyword evidence="1" id="KW-0812">Transmembrane</keyword>
<sequence>MHLLAPAALGAGDVKLAIGLGALAGSLGVEVWFLAALAAPLMTALWAVGARLRTGTLAVPHGPSMCLATAVAAGLALLG</sequence>
<name>A0ABP3AHI3_MYCUL</name>
<keyword evidence="1" id="KW-0472">Membrane</keyword>
<feature type="transmembrane region" description="Helical" evidence="1">
    <location>
        <begin position="29"/>
        <end position="50"/>
    </location>
</feature>
<feature type="transmembrane region" description="Helical" evidence="1">
    <location>
        <begin position="57"/>
        <end position="78"/>
    </location>
</feature>
<gene>
    <name evidence="2" type="ORF">I551_2783</name>
</gene>
<accession>A0ABP3AHI3</accession>
<keyword evidence="3" id="KW-1185">Reference proteome</keyword>
<reference evidence="2 3" key="1">
    <citation type="submission" date="2014-01" db="EMBL/GenBank/DDBJ databases">
        <authorList>
            <person name="Dobos K."/>
            <person name="Lenaerts A."/>
            <person name="Ordway D."/>
            <person name="DeGroote M.A."/>
            <person name="Parker T."/>
            <person name="Sizemore C."/>
            <person name="Tallon L.J."/>
            <person name="Sadzewicz L.K."/>
            <person name="Sengamalay N."/>
            <person name="Fraser C.M."/>
            <person name="Hine E."/>
            <person name="Shefchek K.A."/>
            <person name="Das S.P."/>
            <person name="Tettelin H."/>
        </authorList>
    </citation>
    <scope>NUCLEOTIDE SEQUENCE [LARGE SCALE GENOMIC DNA]</scope>
    <source>
        <strain evidence="2 3">Harvey</strain>
    </source>
</reference>
<comment type="caution">
    <text evidence="2">The sequence shown here is derived from an EMBL/GenBank/DDBJ whole genome shotgun (WGS) entry which is preliminary data.</text>
</comment>
<organism evidence="2 3">
    <name type="scientific">Mycobacterium ulcerans str. Harvey</name>
    <dbReference type="NCBI Taxonomy" id="1299332"/>
    <lineage>
        <taxon>Bacteria</taxon>
        <taxon>Bacillati</taxon>
        <taxon>Actinomycetota</taxon>
        <taxon>Actinomycetes</taxon>
        <taxon>Mycobacteriales</taxon>
        <taxon>Mycobacteriaceae</taxon>
        <taxon>Mycobacterium</taxon>
        <taxon>Mycobacterium ulcerans group</taxon>
    </lineage>
</organism>
<dbReference type="EMBL" id="JAOL01000099">
    <property type="protein sequence ID" value="EUA90688.1"/>
    <property type="molecule type" value="Genomic_DNA"/>
</dbReference>
<proteinExistence type="predicted"/>